<evidence type="ECO:0000313" key="8">
    <source>
        <dbReference type="EMBL" id="KAK4813855.1"/>
    </source>
</evidence>
<accession>A0AAN7MUN9</accession>
<evidence type="ECO:0000256" key="5">
    <source>
        <dbReference type="ARBA" id="ARBA00023157"/>
    </source>
</evidence>
<dbReference type="Gene3D" id="2.60.220.50">
    <property type="match status" value="1"/>
</dbReference>
<gene>
    <name evidence="8" type="ORF">QYF61_001953</name>
</gene>
<dbReference type="EMBL" id="JAUNZN010000011">
    <property type="protein sequence ID" value="KAK4813855.1"/>
    <property type="molecule type" value="Genomic_DNA"/>
</dbReference>
<comment type="subcellular location">
    <subcellularLocation>
        <location evidence="1">Membrane</location>
    </subcellularLocation>
</comment>
<evidence type="ECO:0000256" key="3">
    <source>
        <dbReference type="ARBA" id="ARBA00022989"/>
    </source>
</evidence>
<dbReference type="GO" id="GO:0005886">
    <property type="term" value="C:plasma membrane"/>
    <property type="evidence" value="ECO:0007669"/>
    <property type="project" value="TreeGrafter"/>
</dbReference>
<dbReference type="Pfam" id="PF01825">
    <property type="entry name" value="GPS"/>
    <property type="match status" value="1"/>
</dbReference>
<dbReference type="PANTHER" id="PTHR12011:SF285">
    <property type="entry name" value="ADHESION G PROTEIN-COUPLED RECEPTOR G3"/>
    <property type="match status" value="1"/>
</dbReference>
<reference evidence="8 9" key="1">
    <citation type="journal article" date="2023" name="J. Hered.">
        <title>Chromosome-level genome of the wood stork (Mycteria americana) provides insight into avian chromosome evolution.</title>
        <authorList>
            <person name="Flamio R. Jr."/>
            <person name="Ramstad K.M."/>
        </authorList>
    </citation>
    <scope>NUCLEOTIDE SEQUENCE [LARGE SCALE GENOMIC DNA]</scope>
    <source>
        <strain evidence="8">JAX WOST 10</strain>
    </source>
</reference>
<dbReference type="InterPro" id="IPR046338">
    <property type="entry name" value="GAIN_dom_sf"/>
</dbReference>
<evidence type="ECO:0000256" key="6">
    <source>
        <dbReference type="SAM" id="Phobius"/>
    </source>
</evidence>
<dbReference type="InterPro" id="IPR057244">
    <property type="entry name" value="GAIN_B"/>
</dbReference>
<dbReference type="PANTHER" id="PTHR12011">
    <property type="entry name" value="ADHESION G-PROTEIN COUPLED RECEPTOR"/>
    <property type="match status" value="1"/>
</dbReference>
<dbReference type="Proteomes" id="UP001333110">
    <property type="component" value="Unassembled WGS sequence"/>
</dbReference>
<dbReference type="PROSITE" id="PS50221">
    <property type="entry name" value="GAIN_B"/>
    <property type="match status" value="1"/>
</dbReference>
<evidence type="ECO:0000256" key="4">
    <source>
        <dbReference type="ARBA" id="ARBA00023136"/>
    </source>
</evidence>
<feature type="transmembrane region" description="Helical" evidence="6">
    <location>
        <begin position="27"/>
        <end position="53"/>
    </location>
</feature>
<keyword evidence="9" id="KW-1185">Reference proteome</keyword>
<comment type="caution">
    <text evidence="8">The sequence shown here is derived from an EMBL/GenBank/DDBJ whole genome shotgun (WGS) entry which is preliminary data.</text>
</comment>
<evidence type="ECO:0000256" key="2">
    <source>
        <dbReference type="ARBA" id="ARBA00022692"/>
    </source>
</evidence>
<keyword evidence="3 6" id="KW-1133">Transmembrane helix</keyword>
<evidence type="ECO:0000256" key="1">
    <source>
        <dbReference type="ARBA" id="ARBA00004370"/>
    </source>
</evidence>
<feature type="domain" description="GAIN-B" evidence="7">
    <location>
        <begin position="187"/>
        <end position="369"/>
    </location>
</feature>
<keyword evidence="2 6" id="KW-0812">Transmembrane</keyword>
<keyword evidence="5" id="KW-1015">Disulfide bond</keyword>
<name>A0AAN7MUN9_MYCAM</name>
<proteinExistence type="predicted"/>
<evidence type="ECO:0000259" key="7">
    <source>
        <dbReference type="PROSITE" id="PS50221"/>
    </source>
</evidence>
<protein>
    <recommendedName>
        <fullName evidence="7">GAIN-B domain-containing protein</fullName>
    </recommendedName>
</protein>
<dbReference type="GO" id="GO:0007189">
    <property type="term" value="P:adenylate cyclase-activating G protein-coupled receptor signaling pathway"/>
    <property type="evidence" value="ECO:0007669"/>
    <property type="project" value="TreeGrafter"/>
</dbReference>
<evidence type="ECO:0000313" key="9">
    <source>
        <dbReference type="Proteomes" id="UP001333110"/>
    </source>
</evidence>
<sequence>MSLGGAQGGAEHCGMARSGQDTPQSSMILLLGTVLLLLVLPGGGLTLDFGVLLPFPHTLFFQTLLGDRRAVLVSGPSHPCPRPGACPVPQHPPVTLLPSSPALRQGDRHHRCCNTVESEEQGDRTPSPDLPWHCLELGCSGSPACACLRERWLRLLQSVGPALHSGLAGLKVLLLNVSRAATCDVLIIFSPTEGPRMLNKMEKGKVGKIQLPREIFQSLSSQTAHVVVTVLNIQQLGMFKEANQTGQVLDNTVVGITVGEMSISRLRDPVQLTFAHGQLPYVRCHPTMCFLESQQRYGPFLESPAKGPGAGLGMGAVPSTHGHHAVPVAGQAGGWRSSGCVKQLRDKGTVCSCDHLTFFTLLLVTITVPAAPARTLANPALDGSTAQALMAVATAWLRVSHGFLHLHNLLLHLLTAGCASSSLETRQAGRDVEQFHASA</sequence>
<dbReference type="GO" id="GO:0004930">
    <property type="term" value="F:G protein-coupled receptor activity"/>
    <property type="evidence" value="ECO:0007669"/>
    <property type="project" value="TreeGrafter"/>
</dbReference>
<organism evidence="8 9">
    <name type="scientific">Mycteria americana</name>
    <name type="common">Wood stork</name>
    <dbReference type="NCBI Taxonomy" id="33587"/>
    <lineage>
        <taxon>Eukaryota</taxon>
        <taxon>Metazoa</taxon>
        <taxon>Chordata</taxon>
        <taxon>Craniata</taxon>
        <taxon>Vertebrata</taxon>
        <taxon>Euteleostomi</taxon>
        <taxon>Archelosauria</taxon>
        <taxon>Archosauria</taxon>
        <taxon>Dinosauria</taxon>
        <taxon>Saurischia</taxon>
        <taxon>Theropoda</taxon>
        <taxon>Coelurosauria</taxon>
        <taxon>Aves</taxon>
        <taxon>Neognathae</taxon>
        <taxon>Neoaves</taxon>
        <taxon>Aequornithes</taxon>
        <taxon>Ciconiiformes</taxon>
        <taxon>Ciconiidae</taxon>
        <taxon>Mycteria</taxon>
    </lineage>
</organism>
<keyword evidence="4 6" id="KW-0472">Membrane</keyword>
<dbReference type="InterPro" id="IPR000203">
    <property type="entry name" value="GPS"/>
</dbReference>
<dbReference type="AlphaFoldDB" id="A0AAN7MUN9"/>